<organism evidence="2 3">
    <name type="scientific">Candidatus Kerfeldbacteria bacterium RIFCSPLOWO2_01_FULL_48_11</name>
    <dbReference type="NCBI Taxonomy" id="1798543"/>
    <lineage>
        <taxon>Bacteria</taxon>
        <taxon>Candidatus Kerfeldiibacteriota</taxon>
    </lineage>
</organism>
<keyword evidence="1" id="KW-0812">Transmembrane</keyword>
<evidence type="ECO:0008006" key="4">
    <source>
        <dbReference type="Google" id="ProtNLM"/>
    </source>
</evidence>
<evidence type="ECO:0000313" key="3">
    <source>
        <dbReference type="Proteomes" id="UP000179164"/>
    </source>
</evidence>
<evidence type="ECO:0000256" key="1">
    <source>
        <dbReference type="SAM" id="Phobius"/>
    </source>
</evidence>
<reference evidence="2 3" key="1">
    <citation type="journal article" date="2016" name="Nat. Commun.">
        <title>Thousands of microbial genomes shed light on interconnected biogeochemical processes in an aquifer system.</title>
        <authorList>
            <person name="Anantharaman K."/>
            <person name="Brown C.T."/>
            <person name="Hug L.A."/>
            <person name="Sharon I."/>
            <person name="Castelle C.J."/>
            <person name="Probst A.J."/>
            <person name="Thomas B.C."/>
            <person name="Singh A."/>
            <person name="Wilkins M.J."/>
            <person name="Karaoz U."/>
            <person name="Brodie E.L."/>
            <person name="Williams K.H."/>
            <person name="Hubbard S.S."/>
            <person name="Banfield J.F."/>
        </authorList>
    </citation>
    <scope>NUCLEOTIDE SEQUENCE [LARGE SCALE GENOMIC DNA]</scope>
</reference>
<sequence length="126" mass="14055">MLDDRQKRLMAVIIAVSVFLLFGVSVYFVVRNKEKTTADDSGAVANQNIGVTNRPLTTGCVRDDDCIVWGCSNHLCGLRDAVSDQVTTCEYRDEYACVNVTRCGCFSGECMWQPTEAYESCLTQYQ</sequence>
<name>A0A1G2B3B0_9BACT</name>
<keyword evidence="1" id="KW-1133">Transmembrane helix</keyword>
<gene>
    <name evidence="2" type="ORF">A2898_05835</name>
</gene>
<dbReference type="STRING" id="1798543.A2898_05835"/>
<accession>A0A1G2B3B0</accession>
<proteinExistence type="predicted"/>
<protein>
    <recommendedName>
        <fullName evidence="4">Pacifastin domain-containing protein</fullName>
    </recommendedName>
</protein>
<comment type="caution">
    <text evidence="2">The sequence shown here is derived from an EMBL/GenBank/DDBJ whole genome shotgun (WGS) entry which is preliminary data.</text>
</comment>
<dbReference type="AlphaFoldDB" id="A0A1G2B3B0"/>
<keyword evidence="1" id="KW-0472">Membrane</keyword>
<evidence type="ECO:0000313" key="2">
    <source>
        <dbReference type="EMBL" id="OGY83672.1"/>
    </source>
</evidence>
<dbReference type="Proteomes" id="UP000179164">
    <property type="component" value="Unassembled WGS sequence"/>
</dbReference>
<feature type="transmembrane region" description="Helical" evidence="1">
    <location>
        <begin position="9"/>
        <end position="30"/>
    </location>
</feature>
<dbReference type="EMBL" id="MHKE01000013">
    <property type="protein sequence ID" value="OGY83672.1"/>
    <property type="molecule type" value="Genomic_DNA"/>
</dbReference>